<dbReference type="NCBIfam" id="NF033788">
    <property type="entry name" value="HTH_metalloreg"/>
    <property type="match status" value="1"/>
</dbReference>
<dbReference type="PROSITE" id="PS50987">
    <property type="entry name" value="HTH_ARSR_2"/>
    <property type="match status" value="1"/>
</dbReference>
<dbReference type="Gene3D" id="1.10.10.10">
    <property type="entry name" value="Winged helix-like DNA-binding domain superfamily/Winged helix DNA-binding domain"/>
    <property type="match status" value="1"/>
</dbReference>
<dbReference type="GO" id="GO:0003677">
    <property type="term" value="F:DNA binding"/>
    <property type="evidence" value="ECO:0007669"/>
    <property type="project" value="UniProtKB-KW"/>
</dbReference>
<evidence type="ECO:0000256" key="1">
    <source>
        <dbReference type="ARBA" id="ARBA00023015"/>
    </source>
</evidence>
<dbReference type="InterPro" id="IPR036390">
    <property type="entry name" value="WH_DNA-bd_sf"/>
</dbReference>
<dbReference type="Pfam" id="PF12840">
    <property type="entry name" value="HTH_20"/>
    <property type="match status" value="1"/>
</dbReference>
<dbReference type="InterPro" id="IPR036388">
    <property type="entry name" value="WH-like_DNA-bd_sf"/>
</dbReference>
<keyword evidence="2" id="KW-0238">DNA-binding</keyword>
<evidence type="ECO:0000313" key="6">
    <source>
        <dbReference type="Proteomes" id="UP000669179"/>
    </source>
</evidence>
<dbReference type="InterPro" id="IPR001845">
    <property type="entry name" value="HTH_ArsR_DNA-bd_dom"/>
</dbReference>
<dbReference type="Proteomes" id="UP000669179">
    <property type="component" value="Unassembled WGS sequence"/>
</dbReference>
<dbReference type="PANTHER" id="PTHR33154:SF12">
    <property type="entry name" value="TRANSCRIPTIONAL REGULATORY PROTEIN"/>
    <property type="match status" value="1"/>
</dbReference>
<evidence type="ECO:0000313" key="5">
    <source>
        <dbReference type="EMBL" id="MBO2451214.1"/>
    </source>
</evidence>
<comment type="caution">
    <text evidence="5">The sequence shown here is derived from an EMBL/GenBank/DDBJ whole genome shotgun (WGS) entry which is preliminary data.</text>
</comment>
<dbReference type="EMBL" id="JAGEOJ010000012">
    <property type="protein sequence ID" value="MBO2451214.1"/>
    <property type="molecule type" value="Genomic_DNA"/>
</dbReference>
<sequence length="98" mass="10588">MHALADPVRLQLLAALADDGEHSCTAATAAIAVHKSTMSHHFRVLREAGLISARQEGRTRFMRLRRDDIDSRFPGVLDAALVAGRDAAGVRPEAAGRF</sequence>
<keyword evidence="1" id="KW-0805">Transcription regulation</keyword>
<name>A0A939PJY0_9ACTN</name>
<dbReference type="SMART" id="SM00418">
    <property type="entry name" value="HTH_ARSR"/>
    <property type="match status" value="1"/>
</dbReference>
<keyword evidence="6" id="KW-1185">Reference proteome</keyword>
<protein>
    <submittedName>
        <fullName evidence="5">Helix-turn-helix transcriptional regulator</fullName>
    </submittedName>
</protein>
<proteinExistence type="predicted"/>
<dbReference type="InterPro" id="IPR011991">
    <property type="entry name" value="ArsR-like_HTH"/>
</dbReference>
<organism evidence="5 6">
    <name type="scientific">Actinomadura barringtoniae</name>
    <dbReference type="NCBI Taxonomy" id="1427535"/>
    <lineage>
        <taxon>Bacteria</taxon>
        <taxon>Bacillati</taxon>
        <taxon>Actinomycetota</taxon>
        <taxon>Actinomycetes</taxon>
        <taxon>Streptosporangiales</taxon>
        <taxon>Thermomonosporaceae</taxon>
        <taxon>Actinomadura</taxon>
    </lineage>
</organism>
<feature type="domain" description="HTH arsR-type" evidence="4">
    <location>
        <begin position="1"/>
        <end position="84"/>
    </location>
</feature>
<dbReference type="InterPro" id="IPR051081">
    <property type="entry name" value="HTH_MetalResp_TranReg"/>
</dbReference>
<dbReference type="GO" id="GO:0003700">
    <property type="term" value="F:DNA-binding transcription factor activity"/>
    <property type="evidence" value="ECO:0007669"/>
    <property type="project" value="InterPro"/>
</dbReference>
<evidence type="ECO:0000259" key="4">
    <source>
        <dbReference type="PROSITE" id="PS50987"/>
    </source>
</evidence>
<dbReference type="AlphaFoldDB" id="A0A939PJY0"/>
<keyword evidence="3" id="KW-0804">Transcription</keyword>
<reference evidence="5" key="1">
    <citation type="submission" date="2021-03" db="EMBL/GenBank/DDBJ databases">
        <authorList>
            <person name="Kanchanasin P."/>
            <person name="Saeng-In P."/>
            <person name="Phongsopitanun W."/>
            <person name="Yuki M."/>
            <person name="Kudo T."/>
            <person name="Ohkuma M."/>
            <person name="Tanasupawat S."/>
        </authorList>
    </citation>
    <scope>NUCLEOTIDE SEQUENCE</scope>
    <source>
        <strain evidence="5">GKU 128</strain>
    </source>
</reference>
<evidence type="ECO:0000256" key="2">
    <source>
        <dbReference type="ARBA" id="ARBA00023125"/>
    </source>
</evidence>
<dbReference type="SUPFAM" id="SSF46785">
    <property type="entry name" value="Winged helix' DNA-binding domain"/>
    <property type="match status" value="1"/>
</dbReference>
<evidence type="ECO:0000256" key="3">
    <source>
        <dbReference type="ARBA" id="ARBA00023163"/>
    </source>
</evidence>
<dbReference type="CDD" id="cd00090">
    <property type="entry name" value="HTH_ARSR"/>
    <property type="match status" value="1"/>
</dbReference>
<dbReference type="PANTHER" id="PTHR33154">
    <property type="entry name" value="TRANSCRIPTIONAL REGULATOR, ARSR FAMILY"/>
    <property type="match status" value="1"/>
</dbReference>
<accession>A0A939PJY0</accession>
<gene>
    <name evidence="5" type="ORF">J4573_29260</name>
</gene>